<evidence type="ECO:0000256" key="2">
    <source>
        <dbReference type="ARBA" id="ARBA00023277"/>
    </source>
</evidence>
<dbReference type="PANTHER" id="PTHR31352:SF40">
    <property type="entry name" value="BETA-AMYLASE 6"/>
    <property type="match status" value="1"/>
</dbReference>
<dbReference type="AlphaFoldDB" id="A0A2U1K9Z2"/>
<dbReference type="STRING" id="35608.A0A2U1K9Z2"/>
<name>A0A2U1K9Z2_ARTAN</name>
<keyword evidence="6" id="KW-1185">Reference proteome</keyword>
<evidence type="ECO:0000313" key="6">
    <source>
        <dbReference type="Proteomes" id="UP000245207"/>
    </source>
</evidence>
<dbReference type="Pfam" id="PF01373">
    <property type="entry name" value="Glyco_hydro_14"/>
    <property type="match status" value="1"/>
</dbReference>
<dbReference type="InterPro" id="IPR001554">
    <property type="entry name" value="Glyco_hydro_14"/>
</dbReference>
<keyword evidence="4" id="KW-0326">Glycosidase</keyword>
<dbReference type="EMBL" id="PKPP01027405">
    <property type="protein sequence ID" value="PWA28396.1"/>
    <property type="molecule type" value="Genomic_DNA"/>
</dbReference>
<dbReference type="EC" id="3.2.1.2" evidence="4"/>
<comment type="caution">
    <text evidence="5">The sequence shown here is derived from an EMBL/GenBank/DDBJ whole genome shotgun (WGS) entry which is preliminary data.</text>
</comment>
<dbReference type="Proteomes" id="UP000245207">
    <property type="component" value="Unassembled WGS sequence"/>
</dbReference>
<sequence length="393" mass="44608">MASIVCQKLVGFPSRRRLCCQPEFHPRTTQKSVQAVGHGFGDNPGFSFHRIVKKPRALAAEVSVKEPETSAPLREEDKMMANYVPIYVMLQCYDKYLRANFKEAATNAGHPEWELPDDAGVYNDTPDATAFFGSKGYLSEKGKFFLTWYSNKLIIHGDQILDEANKAFLGCKLKLAIKISGIHWWYKDATHAAELTAGYYNLNDRDGYRPIARMLSRHYGAFNFTCLEMKDSEQDAAAKSGPQELVQQVFSGVKREEIYMAGENALERYDRVAYNQILINVRPNGVSKNGPPKLKMEALTYLRLGDELLKKANFRIFKVFVQKLHADQPYTSDPRNYTTVVPLERSKPEIPIEELLKATEMLEPFPFDDQTDMSVGGALNDFIDGFLNMIPFL</sequence>
<dbReference type="InterPro" id="IPR001371">
    <property type="entry name" value="Glyco_hydro_14B_pln"/>
</dbReference>
<dbReference type="OrthoDB" id="1660156at2759"/>
<comment type="similarity">
    <text evidence="1 4">Belongs to the glycosyl hydrolase 14 family.</text>
</comment>
<evidence type="ECO:0000256" key="4">
    <source>
        <dbReference type="RuleBase" id="RU000509"/>
    </source>
</evidence>
<dbReference type="InterPro" id="IPR017853">
    <property type="entry name" value="GH"/>
</dbReference>
<dbReference type="PANTHER" id="PTHR31352">
    <property type="entry name" value="BETA-AMYLASE 1, CHLOROPLASTIC"/>
    <property type="match status" value="1"/>
</dbReference>
<dbReference type="GO" id="GO:0000272">
    <property type="term" value="P:polysaccharide catabolic process"/>
    <property type="evidence" value="ECO:0007669"/>
    <property type="project" value="UniProtKB-KW"/>
</dbReference>
<keyword evidence="3 4" id="KW-0624">Polysaccharide degradation</keyword>
<evidence type="ECO:0000313" key="5">
    <source>
        <dbReference type="EMBL" id="PWA28396.1"/>
    </source>
</evidence>
<evidence type="ECO:0000256" key="1">
    <source>
        <dbReference type="ARBA" id="ARBA00005652"/>
    </source>
</evidence>
<accession>A0A2U1K9Z2</accession>
<proteinExistence type="inferred from homology"/>
<reference evidence="5 6" key="1">
    <citation type="journal article" date="2018" name="Mol. Plant">
        <title>The genome of Artemisia annua provides insight into the evolution of Asteraceae family and artemisinin biosynthesis.</title>
        <authorList>
            <person name="Shen Q."/>
            <person name="Zhang L."/>
            <person name="Liao Z."/>
            <person name="Wang S."/>
            <person name="Yan T."/>
            <person name="Shi P."/>
            <person name="Liu M."/>
            <person name="Fu X."/>
            <person name="Pan Q."/>
            <person name="Wang Y."/>
            <person name="Lv Z."/>
            <person name="Lu X."/>
            <person name="Zhang F."/>
            <person name="Jiang W."/>
            <person name="Ma Y."/>
            <person name="Chen M."/>
            <person name="Hao X."/>
            <person name="Li L."/>
            <person name="Tang Y."/>
            <person name="Lv G."/>
            <person name="Zhou Y."/>
            <person name="Sun X."/>
            <person name="Brodelius P.E."/>
            <person name="Rose J.K.C."/>
            <person name="Tang K."/>
        </authorList>
    </citation>
    <scope>NUCLEOTIDE SEQUENCE [LARGE SCALE GENOMIC DNA]</scope>
    <source>
        <strain evidence="6">cv. Huhao1</strain>
        <tissue evidence="5">Leaf</tissue>
    </source>
</reference>
<dbReference type="PRINTS" id="PR00842">
    <property type="entry name" value="GLHYDLASE14B"/>
</dbReference>
<comment type="catalytic activity">
    <reaction evidence="4">
        <text>Hydrolysis of (1-&gt;4)-alpha-D-glucosidic linkages in polysaccharides so as to remove successive maltose units from the non-reducing ends of the chains.</text>
        <dbReference type="EC" id="3.2.1.2"/>
    </reaction>
</comment>
<dbReference type="SUPFAM" id="SSF51445">
    <property type="entry name" value="(Trans)glycosidases"/>
    <property type="match status" value="1"/>
</dbReference>
<evidence type="ECO:0000256" key="3">
    <source>
        <dbReference type="ARBA" id="ARBA00023326"/>
    </source>
</evidence>
<dbReference type="Gene3D" id="3.20.20.80">
    <property type="entry name" value="Glycosidases"/>
    <property type="match status" value="1"/>
</dbReference>
<dbReference type="PRINTS" id="PR00750">
    <property type="entry name" value="BETAAMYLASE"/>
</dbReference>
<gene>
    <name evidence="5" type="ORF">CTI12_AA627310</name>
</gene>
<protein>
    <recommendedName>
        <fullName evidence="4">Beta-amylase</fullName>
        <ecNumber evidence="4">3.2.1.2</ecNumber>
    </recommendedName>
</protein>
<keyword evidence="2 4" id="KW-0119">Carbohydrate metabolism</keyword>
<organism evidence="5 6">
    <name type="scientific">Artemisia annua</name>
    <name type="common">Sweet wormwood</name>
    <dbReference type="NCBI Taxonomy" id="35608"/>
    <lineage>
        <taxon>Eukaryota</taxon>
        <taxon>Viridiplantae</taxon>
        <taxon>Streptophyta</taxon>
        <taxon>Embryophyta</taxon>
        <taxon>Tracheophyta</taxon>
        <taxon>Spermatophyta</taxon>
        <taxon>Magnoliopsida</taxon>
        <taxon>eudicotyledons</taxon>
        <taxon>Gunneridae</taxon>
        <taxon>Pentapetalae</taxon>
        <taxon>asterids</taxon>
        <taxon>campanulids</taxon>
        <taxon>Asterales</taxon>
        <taxon>Asteraceae</taxon>
        <taxon>Asteroideae</taxon>
        <taxon>Anthemideae</taxon>
        <taxon>Artemisiinae</taxon>
        <taxon>Artemisia</taxon>
    </lineage>
</organism>
<keyword evidence="4" id="KW-0378">Hydrolase</keyword>
<dbReference type="GO" id="GO:0016161">
    <property type="term" value="F:beta-amylase activity"/>
    <property type="evidence" value="ECO:0007669"/>
    <property type="project" value="UniProtKB-EC"/>
</dbReference>